<evidence type="ECO:0000313" key="3">
    <source>
        <dbReference type="Proteomes" id="UP000663908"/>
    </source>
</evidence>
<sequence length="77" mass="8685">METAVFLPFLPLYAKRAGPRRSSRGTYAHSGSRSLRRTPLRRTGEPARTGWWHGLSVPRSTMVRVRSVKRFSSTSAP</sequence>
<name>A0ABX7TX83_STRCY</name>
<dbReference type="Proteomes" id="UP000663908">
    <property type="component" value="Chromosome"/>
</dbReference>
<dbReference type="EMBL" id="CP071839">
    <property type="protein sequence ID" value="QTE01395.1"/>
    <property type="molecule type" value="Genomic_DNA"/>
</dbReference>
<organism evidence="2 3">
    <name type="scientific">Streptomyces cyanogenus</name>
    <dbReference type="NCBI Taxonomy" id="80860"/>
    <lineage>
        <taxon>Bacteria</taxon>
        <taxon>Bacillati</taxon>
        <taxon>Actinomycetota</taxon>
        <taxon>Actinomycetes</taxon>
        <taxon>Kitasatosporales</taxon>
        <taxon>Streptomycetaceae</taxon>
        <taxon>Streptomyces</taxon>
    </lineage>
</organism>
<evidence type="ECO:0000313" key="2">
    <source>
        <dbReference type="EMBL" id="QTE01395.1"/>
    </source>
</evidence>
<feature type="region of interest" description="Disordered" evidence="1">
    <location>
        <begin position="18"/>
        <end position="48"/>
    </location>
</feature>
<evidence type="ECO:0000256" key="1">
    <source>
        <dbReference type="SAM" id="MobiDB-lite"/>
    </source>
</evidence>
<keyword evidence="3" id="KW-1185">Reference proteome</keyword>
<protein>
    <submittedName>
        <fullName evidence="2">Uncharacterized protein</fullName>
    </submittedName>
</protein>
<proteinExistence type="predicted"/>
<accession>A0ABX7TX83</accession>
<gene>
    <name evidence="2" type="ORF">S1361_28975</name>
</gene>
<reference evidence="2 3" key="1">
    <citation type="submission" date="2021-03" db="EMBL/GenBank/DDBJ databases">
        <title>Complete genome sequence of Streptomyces cyanogenus S136, producer of anticancer angucycline landomycin A.</title>
        <authorList>
            <person name="Hrab P."/>
            <person name="Ruckert C."/>
            <person name="Busche T."/>
            <person name="Ostash I."/>
            <person name="Kalinowski J."/>
            <person name="Fedorenko V."/>
            <person name="Yushchuk O."/>
            <person name="Ostash B."/>
        </authorList>
    </citation>
    <scope>NUCLEOTIDE SEQUENCE [LARGE SCALE GENOMIC DNA]</scope>
    <source>
        <strain evidence="2 3">S136</strain>
    </source>
</reference>